<evidence type="ECO:0000313" key="2">
    <source>
        <dbReference type="EMBL" id="CAF9943336.1"/>
    </source>
</evidence>
<reference evidence="2" key="1">
    <citation type="submission" date="2021-03" db="EMBL/GenBank/DDBJ databases">
        <authorList>
            <person name="Tagirdzhanova G."/>
        </authorList>
    </citation>
    <scope>NUCLEOTIDE SEQUENCE</scope>
</reference>
<keyword evidence="1" id="KW-1133">Transmembrane helix</keyword>
<dbReference type="Proteomes" id="UP000664203">
    <property type="component" value="Unassembled WGS sequence"/>
</dbReference>
<keyword evidence="1" id="KW-0472">Membrane</keyword>
<gene>
    <name evidence="2" type="ORF">ALECFALPRED_011075</name>
</gene>
<evidence type="ECO:0000256" key="1">
    <source>
        <dbReference type="SAM" id="Phobius"/>
    </source>
</evidence>
<dbReference type="OrthoDB" id="2354757at2759"/>
<keyword evidence="1" id="KW-0812">Transmembrane</keyword>
<protein>
    <submittedName>
        <fullName evidence="2">Uncharacterized protein</fullName>
    </submittedName>
</protein>
<organism evidence="2 3">
    <name type="scientific">Alectoria fallacina</name>
    <dbReference type="NCBI Taxonomy" id="1903189"/>
    <lineage>
        <taxon>Eukaryota</taxon>
        <taxon>Fungi</taxon>
        <taxon>Dikarya</taxon>
        <taxon>Ascomycota</taxon>
        <taxon>Pezizomycotina</taxon>
        <taxon>Lecanoromycetes</taxon>
        <taxon>OSLEUM clade</taxon>
        <taxon>Lecanoromycetidae</taxon>
        <taxon>Lecanorales</taxon>
        <taxon>Lecanorineae</taxon>
        <taxon>Parmeliaceae</taxon>
        <taxon>Alectoria</taxon>
    </lineage>
</organism>
<keyword evidence="3" id="KW-1185">Reference proteome</keyword>
<name>A0A8H3PJZ2_9LECA</name>
<dbReference type="EMBL" id="CAJPDR010000978">
    <property type="protein sequence ID" value="CAF9943336.1"/>
    <property type="molecule type" value="Genomic_DNA"/>
</dbReference>
<accession>A0A8H3PJZ2</accession>
<evidence type="ECO:0000313" key="3">
    <source>
        <dbReference type="Proteomes" id="UP000664203"/>
    </source>
</evidence>
<feature type="transmembrane region" description="Helical" evidence="1">
    <location>
        <begin position="12"/>
        <end position="33"/>
    </location>
</feature>
<dbReference type="AlphaFoldDB" id="A0A8H3PJZ2"/>
<sequence length="120" mass="13191">MGAGVIGSILGALVAFVAWVLTVVVMAIDFALFGTVKDHVNKQNKGSHAYYSVGMWTCLAAMVLLFFGMFIVLFTCFSARKEKKSGSGRYGNKTSADGRVGYDGYATTQTARRTRRNRWF</sequence>
<comment type="caution">
    <text evidence="2">The sequence shown here is derived from an EMBL/GenBank/DDBJ whole genome shotgun (WGS) entry which is preliminary data.</text>
</comment>
<proteinExistence type="predicted"/>
<feature type="transmembrane region" description="Helical" evidence="1">
    <location>
        <begin position="53"/>
        <end position="77"/>
    </location>
</feature>